<proteinExistence type="inferred from homology"/>
<dbReference type="InterPro" id="IPR007052">
    <property type="entry name" value="CS_dom"/>
</dbReference>
<dbReference type="Proteomes" id="UP000316614">
    <property type="component" value="Chromosome"/>
</dbReference>
<keyword evidence="6" id="KW-1185">Reference proteome</keyword>
<dbReference type="AlphaFoldDB" id="A0A514CDS0"/>
<dbReference type="InterPro" id="IPR031107">
    <property type="entry name" value="Small_HSP"/>
</dbReference>
<dbReference type="PROSITE" id="PS51203">
    <property type="entry name" value="CS"/>
    <property type="match status" value="1"/>
</dbReference>
<dbReference type="InterPro" id="IPR002068">
    <property type="entry name" value="A-crystallin/Hsp20_dom"/>
</dbReference>
<dbReference type="Gene3D" id="2.60.40.790">
    <property type="match status" value="1"/>
</dbReference>
<evidence type="ECO:0000256" key="1">
    <source>
        <dbReference type="PROSITE-ProRule" id="PRU00285"/>
    </source>
</evidence>
<dbReference type="OrthoDB" id="9814487at2"/>
<evidence type="ECO:0000259" key="4">
    <source>
        <dbReference type="PROSITE" id="PS51203"/>
    </source>
</evidence>
<evidence type="ECO:0000256" key="2">
    <source>
        <dbReference type="RuleBase" id="RU003616"/>
    </source>
</evidence>
<organism evidence="5 6">
    <name type="scientific">Echinicola soli</name>
    <dbReference type="NCBI Taxonomy" id="2591634"/>
    <lineage>
        <taxon>Bacteria</taxon>
        <taxon>Pseudomonadati</taxon>
        <taxon>Bacteroidota</taxon>
        <taxon>Cytophagia</taxon>
        <taxon>Cytophagales</taxon>
        <taxon>Cyclobacteriaceae</taxon>
        <taxon>Echinicola</taxon>
    </lineage>
</organism>
<dbReference type="RefSeq" id="WP_141613222.1">
    <property type="nucleotide sequence ID" value="NZ_CP041253.1"/>
</dbReference>
<dbReference type="SUPFAM" id="SSF49764">
    <property type="entry name" value="HSP20-like chaperones"/>
    <property type="match status" value="1"/>
</dbReference>
<sequence length="142" mass="16154">MKLVRYNQLEPNYPSTFSGVLDKFFNDSFQTGTQKFTPSVDISEDESNYEVELSVPGIKKEDFKIDLVDGKLIISGERKSKEAQEGKNYHTVQTQYGAFSRSFFLPEDVSPDKIEAKYEDGILKVTLPKSEKKVLKSSIEVK</sequence>
<protein>
    <submittedName>
        <fullName evidence="5">Hsp20/alpha crystallin family protein</fullName>
    </submittedName>
</protein>
<evidence type="ECO:0000259" key="3">
    <source>
        <dbReference type="PROSITE" id="PS01031"/>
    </source>
</evidence>
<dbReference type="KEGG" id="echi:FKX85_02465"/>
<evidence type="ECO:0000313" key="6">
    <source>
        <dbReference type="Proteomes" id="UP000316614"/>
    </source>
</evidence>
<name>A0A514CDS0_9BACT</name>
<feature type="domain" description="CS" evidence="4">
    <location>
        <begin position="35"/>
        <end position="140"/>
    </location>
</feature>
<dbReference type="PROSITE" id="PS01031">
    <property type="entry name" value="SHSP"/>
    <property type="match status" value="1"/>
</dbReference>
<dbReference type="Pfam" id="PF00011">
    <property type="entry name" value="HSP20"/>
    <property type="match status" value="1"/>
</dbReference>
<dbReference type="CDD" id="cd06464">
    <property type="entry name" value="ACD_sHsps-like"/>
    <property type="match status" value="1"/>
</dbReference>
<dbReference type="EMBL" id="CP041253">
    <property type="protein sequence ID" value="QDH77958.1"/>
    <property type="molecule type" value="Genomic_DNA"/>
</dbReference>
<accession>A0A514CDS0</accession>
<dbReference type="InterPro" id="IPR008978">
    <property type="entry name" value="HSP20-like_chaperone"/>
</dbReference>
<reference evidence="5 6" key="1">
    <citation type="submission" date="2019-06" db="EMBL/GenBank/DDBJ databases">
        <title>Echinicola alkalisoli sp. nov. isolated from saline soil.</title>
        <authorList>
            <person name="Sun J.-Q."/>
            <person name="Xu L."/>
        </authorList>
    </citation>
    <scope>NUCLEOTIDE SEQUENCE [LARGE SCALE GENOMIC DNA]</scope>
    <source>
        <strain evidence="5 6">LN3S3</strain>
    </source>
</reference>
<dbReference type="PANTHER" id="PTHR11527">
    <property type="entry name" value="HEAT-SHOCK PROTEIN 20 FAMILY MEMBER"/>
    <property type="match status" value="1"/>
</dbReference>
<feature type="domain" description="SHSP" evidence="3">
    <location>
        <begin position="31"/>
        <end position="142"/>
    </location>
</feature>
<comment type="similarity">
    <text evidence="1 2">Belongs to the small heat shock protein (HSP20) family.</text>
</comment>
<gene>
    <name evidence="5" type="ORF">FKX85_02465</name>
</gene>
<evidence type="ECO:0000313" key="5">
    <source>
        <dbReference type="EMBL" id="QDH77958.1"/>
    </source>
</evidence>